<reference evidence="1" key="1">
    <citation type="journal article" date="2014" name="Front. Microbiol.">
        <title>High frequency of phylogenetically diverse reductive dehalogenase-homologous genes in deep subseafloor sedimentary metagenomes.</title>
        <authorList>
            <person name="Kawai M."/>
            <person name="Futagami T."/>
            <person name="Toyoda A."/>
            <person name="Takaki Y."/>
            <person name="Nishi S."/>
            <person name="Hori S."/>
            <person name="Arai W."/>
            <person name="Tsubouchi T."/>
            <person name="Morono Y."/>
            <person name="Uchiyama I."/>
            <person name="Ito T."/>
            <person name="Fujiyama A."/>
            <person name="Inagaki F."/>
            <person name="Takami H."/>
        </authorList>
    </citation>
    <scope>NUCLEOTIDE SEQUENCE</scope>
    <source>
        <strain evidence="1">Expedition CK06-06</strain>
    </source>
</reference>
<dbReference type="EMBL" id="BARS01032519">
    <property type="protein sequence ID" value="GAG15684.1"/>
    <property type="molecule type" value="Genomic_DNA"/>
</dbReference>
<accession>X0VC44</accession>
<protein>
    <submittedName>
        <fullName evidence="1">Uncharacterized protein</fullName>
    </submittedName>
</protein>
<proteinExistence type="predicted"/>
<gene>
    <name evidence="1" type="ORF">S01H1_50471</name>
</gene>
<sequence>MNTKVQKLGIIVILFAVLSLAMGAVFIQQGFAKEAFLTEAMTQEQITLDGVEGTTYSAETRSFLQMEQVLLYALYT</sequence>
<organism evidence="1">
    <name type="scientific">marine sediment metagenome</name>
    <dbReference type="NCBI Taxonomy" id="412755"/>
    <lineage>
        <taxon>unclassified sequences</taxon>
        <taxon>metagenomes</taxon>
        <taxon>ecological metagenomes</taxon>
    </lineage>
</organism>
<name>X0VC44_9ZZZZ</name>
<evidence type="ECO:0000313" key="1">
    <source>
        <dbReference type="EMBL" id="GAG15684.1"/>
    </source>
</evidence>
<dbReference type="AlphaFoldDB" id="X0VC44"/>
<comment type="caution">
    <text evidence="1">The sequence shown here is derived from an EMBL/GenBank/DDBJ whole genome shotgun (WGS) entry which is preliminary data.</text>
</comment>